<dbReference type="EMBL" id="MU858169">
    <property type="protein sequence ID" value="KAK4210672.1"/>
    <property type="molecule type" value="Genomic_DNA"/>
</dbReference>
<dbReference type="PANTHER" id="PTHR12318">
    <property type="entry name" value="TESTOSTERONE-REGULATED PROTEIN RP2"/>
    <property type="match status" value="1"/>
</dbReference>
<dbReference type="AlphaFoldDB" id="A0AAN6Y750"/>
<dbReference type="InterPro" id="IPR015797">
    <property type="entry name" value="NUDIX_hydrolase-like_dom_sf"/>
</dbReference>
<feature type="region of interest" description="Disordered" evidence="7">
    <location>
        <begin position="64"/>
        <end position="104"/>
    </location>
</feature>
<evidence type="ECO:0000256" key="6">
    <source>
        <dbReference type="ARBA" id="ARBA00023211"/>
    </source>
</evidence>
<evidence type="ECO:0000256" key="5">
    <source>
        <dbReference type="ARBA" id="ARBA00022842"/>
    </source>
</evidence>
<evidence type="ECO:0000256" key="4">
    <source>
        <dbReference type="ARBA" id="ARBA00022801"/>
    </source>
</evidence>
<dbReference type="GO" id="GO:0005739">
    <property type="term" value="C:mitochondrion"/>
    <property type="evidence" value="ECO:0007669"/>
    <property type="project" value="TreeGrafter"/>
</dbReference>
<evidence type="ECO:0000259" key="8">
    <source>
        <dbReference type="PROSITE" id="PS51462"/>
    </source>
</evidence>
<gene>
    <name evidence="9" type="ORF">QBC37DRAFT_428441</name>
</gene>
<dbReference type="PROSITE" id="PS51462">
    <property type="entry name" value="NUDIX"/>
    <property type="match status" value="1"/>
</dbReference>
<evidence type="ECO:0000256" key="7">
    <source>
        <dbReference type="SAM" id="MobiDB-lite"/>
    </source>
</evidence>
<organism evidence="9 10">
    <name type="scientific">Rhypophila decipiens</name>
    <dbReference type="NCBI Taxonomy" id="261697"/>
    <lineage>
        <taxon>Eukaryota</taxon>
        <taxon>Fungi</taxon>
        <taxon>Dikarya</taxon>
        <taxon>Ascomycota</taxon>
        <taxon>Pezizomycotina</taxon>
        <taxon>Sordariomycetes</taxon>
        <taxon>Sordariomycetidae</taxon>
        <taxon>Sordariales</taxon>
        <taxon>Naviculisporaceae</taxon>
        <taxon>Rhypophila</taxon>
    </lineage>
</organism>
<proteinExistence type="predicted"/>
<keyword evidence="5" id="KW-0460">Magnesium</keyword>
<keyword evidence="10" id="KW-1185">Reference proteome</keyword>
<evidence type="ECO:0000313" key="10">
    <source>
        <dbReference type="Proteomes" id="UP001301769"/>
    </source>
</evidence>
<feature type="domain" description="Nudix hydrolase" evidence="8">
    <location>
        <begin position="98"/>
        <end position="309"/>
    </location>
</feature>
<sequence length="447" mass="49446">MARARLCLHCVRNSALSRAVTKPLKDIRVKVDIIRRQHHSRVATELPQPYSLPPYTAKRYFSKMTPRQSAPTSTSSPSSRAGASDKPQTKTKRPPPTPVRPSSSILLISPNNQVLLLHRVQTSKSFASAHVFPGGNLSSFHEGPLPEPGSESLHEDSLVYRLAAVRETFEESGILLAKTKDGSLLGLSDQVREAGRKAVHGNTIKFIDWLVSVGGIPDTDGLTPFTRWITPPNGPNRRFSTQMYIYMLPLSAASASLGPTAGAEGHEVIIPTPTHDGGLEHTAAAFDDPSNWISRARSGEIILFPPQFFLLHIVSQFIKGGDTSSARNYQTEREGLMEFLSRTPTVRSDRPGGKEARIHATASIPWADKVISPTVLFMRQSDRRVVLGLDKPGPELKGTKRGGDWDRVVLVSFRKEGPRDVEVRWREDVLREEREAERKEAERGAKL</sequence>
<dbReference type="Proteomes" id="UP001301769">
    <property type="component" value="Unassembled WGS sequence"/>
</dbReference>
<dbReference type="GO" id="GO:0016818">
    <property type="term" value="F:hydrolase activity, acting on acid anhydrides, in phosphorus-containing anhydrides"/>
    <property type="evidence" value="ECO:0007669"/>
    <property type="project" value="InterPro"/>
</dbReference>
<comment type="caution">
    <text evidence="9">The sequence shown here is derived from an EMBL/GenBank/DDBJ whole genome shotgun (WGS) entry which is preliminary data.</text>
</comment>
<dbReference type="CDD" id="cd18870">
    <property type="entry name" value="NUDIX_AcylCoAdiphos_Nudt19"/>
    <property type="match status" value="1"/>
</dbReference>
<evidence type="ECO:0000256" key="1">
    <source>
        <dbReference type="ARBA" id="ARBA00001936"/>
    </source>
</evidence>
<dbReference type="PANTHER" id="PTHR12318:SF0">
    <property type="entry name" value="ACYL-COENZYME A DIPHOSPHATASE NUDT19"/>
    <property type="match status" value="1"/>
</dbReference>
<evidence type="ECO:0000256" key="3">
    <source>
        <dbReference type="ARBA" id="ARBA00022723"/>
    </source>
</evidence>
<evidence type="ECO:0000313" key="9">
    <source>
        <dbReference type="EMBL" id="KAK4210672.1"/>
    </source>
</evidence>
<dbReference type="Gene3D" id="3.90.79.10">
    <property type="entry name" value="Nucleoside Triphosphate Pyrophosphohydrolase"/>
    <property type="match status" value="1"/>
</dbReference>
<keyword evidence="4" id="KW-0378">Hydrolase</keyword>
<comment type="cofactor">
    <cofactor evidence="1">
        <name>Mn(2+)</name>
        <dbReference type="ChEBI" id="CHEBI:29035"/>
    </cofactor>
</comment>
<dbReference type="SUPFAM" id="SSF55811">
    <property type="entry name" value="Nudix"/>
    <property type="match status" value="1"/>
</dbReference>
<accession>A0AAN6Y750</accession>
<comment type="cofactor">
    <cofactor evidence="2">
        <name>Mg(2+)</name>
        <dbReference type="ChEBI" id="CHEBI:18420"/>
    </cofactor>
</comment>
<evidence type="ECO:0000256" key="2">
    <source>
        <dbReference type="ARBA" id="ARBA00001946"/>
    </source>
</evidence>
<dbReference type="InterPro" id="IPR000086">
    <property type="entry name" value="NUDIX_hydrolase_dom"/>
</dbReference>
<protein>
    <submittedName>
        <fullName evidence="9">Nucleoside diphosphate-linked moiety X motif 19, mitochondrial</fullName>
    </submittedName>
</protein>
<dbReference type="InterPro" id="IPR039121">
    <property type="entry name" value="NUDT19"/>
</dbReference>
<reference evidence="9" key="2">
    <citation type="submission" date="2023-05" db="EMBL/GenBank/DDBJ databases">
        <authorList>
            <consortium name="Lawrence Berkeley National Laboratory"/>
            <person name="Steindorff A."/>
            <person name="Hensen N."/>
            <person name="Bonometti L."/>
            <person name="Westerberg I."/>
            <person name="Brannstrom I.O."/>
            <person name="Guillou S."/>
            <person name="Cros-Aarteil S."/>
            <person name="Calhoun S."/>
            <person name="Haridas S."/>
            <person name="Kuo A."/>
            <person name="Mondo S."/>
            <person name="Pangilinan J."/>
            <person name="Riley R."/>
            <person name="Labutti K."/>
            <person name="Andreopoulos B."/>
            <person name="Lipzen A."/>
            <person name="Chen C."/>
            <person name="Yanf M."/>
            <person name="Daum C."/>
            <person name="Ng V."/>
            <person name="Clum A."/>
            <person name="Ohm R."/>
            <person name="Martin F."/>
            <person name="Silar P."/>
            <person name="Natvig D."/>
            <person name="Lalanne C."/>
            <person name="Gautier V."/>
            <person name="Ament-Velasquez S.L."/>
            <person name="Kruys A."/>
            <person name="Hutchinson M.I."/>
            <person name="Powell A.J."/>
            <person name="Barry K."/>
            <person name="Miller A.N."/>
            <person name="Grigoriev I.V."/>
            <person name="Debuchy R."/>
            <person name="Gladieux P."/>
            <person name="Thoren M.H."/>
            <person name="Johannesson H."/>
        </authorList>
    </citation>
    <scope>NUCLEOTIDE SEQUENCE</scope>
    <source>
        <strain evidence="9">PSN293</strain>
    </source>
</reference>
<name>A0AAN6Y750_9PEZI</name>
<keyword evidence="6" id="KW-0464">Manganese</keyword>
<reference evidence="9" key="1">
    <citation type="journal article" date="2023" name="Mol. Phylogenet. Evol.">
        <title>Genome-scale phylogeny and comparative genomics of the fungal order Sordariales.</title>
        <authorList>
            <person name="Hensen N."/>
            <person name="Bonometti L."/>
            <person name="Westerberg I."/>
            <person name="Brannstrom I.O."/>
            <person name="Guillou S."/>
            <person name="Cros-Aarteil S."/>
            <person name="Calhoun S."/>
            <person name="Haridas S."/>
            <person name="Kuo A."/>
            <person name="Mondo S."/>
            <person name="Pangilinan J."/>
            <person name="Riley R."/>
            <person name="LaButti K."/>
            <person name="Andreopoulos B."/>
            <person name="Lipzen A."/>
            <person name="Chen C."/>
            <person name="Yan M."/>
            <person name="Daum C."/>
            <person name="Ng V."/>
            <person name="Clum A."/>
            <person name="Steindorff A."/>
            <person name="Ohm R.A."/>
            <person name="Martin F."/>
            <person name="Silar P."/>
            <person name="Natvig D.O."/>
            <person name="Lalanne C."/>
            <person name="Gautier V."/>
            <person name="Ament-Velasquez S.L."/>
            <person name="Kruys A."/>
            <person name="Hutchinson M.I."/>
            <person name="Powell A.J."/>
            <person name="Barry K."/>
            <person name="Miller A.N."/>
            <person name="Grigoriev I.V."/>
            <person name="Debuchy R."/>
            <person name="Gladieux P."/>
            <person name="Hiltunen Thoren M."/>
            <person name="Johannesson H."/>
        </authorList>
    </citation>
    <scope>NUCLEOTIDE SEQUENCE</scope>
    <source>
        <strain evidence="9">PSN293</strain>
    </source>
</reference>
<keyword evidence="3" id="KW-0479">Metal-binding</keyword>
<dbReference type="GO" id="GO:0046872">
    <property type="term" value="F:metal ion binding"/>
    <property type="evidence" value="ECO:0007669"/>
    <property type="project" value="UniProtKB-KW"/>
</dbReference>
<feature type="compositionally biased region" description="Low complexity" evidence="7">
    <location>
        <begin position="65"/>
        <end position="86"/>
    </location>
</feature>